<proteinExistence type="predicted"/>
<keyword evidence="2" id="KW-1185">Reference proteome</keyword>
<dbReference type="Proteomes" id="UP001164539">
    <property type="component" value="Chromosome 6"/>
</dbReference>
<name>A0ACC1XX73_MELAZ</name>
<sequence>MATCPFKPVPMKKLKDHLQEQQDPFKLSSYLSERRYSMKKLSSGSENNRSSSNSMTNQKEPCSSSSRKKTILLAPGNLKSLLYKLITPGEKQELSSCNKAVKEKLVSETINMIQQIAETNWFSAVSNVTPCSASSDQSDYCASEHWDGLLVAEATQVWKVRQSEEGKTTVDAHQPWSCKEDDNQLSPITYGPSSSSIILTKAKREPLFSAFLLKSLVKSLTEKHNQVGWPEVKETVLAGSSKSQRNKRVLLPQSKRLLLDCIKRSILHNVQNNERQKHLHKLLSLEELGKIISRQLCAFGKQLGDATNAARLKNLDFSSTPEEWNCFRQTKVQICREMGDSIIDEIIDEIIDLQ</sequence>
<accession>A0ACC1XX73</accession>
<protein>
    <submittedName>
        <fullName evidence="1">DUF4378 domain-containing protein</fullName>
    </submittedName>
</protein>
<dbReference type="EMBL" id="CM051399">
    <property type="protein sequence ID" value="KAJ4716106.1"/>
    <property type="molecule type" value="Genomic_DNA"/>
</dbReference>
<gene>
    <name evidence="1" type="ORF">OWV82_011171</name>
</gene>
<evidence type="ECO:0000313" key="1">
    <source>
        <dbReference type="EMBL" id="KAJ4716106.1"/>
    </source>
</evidence>
<evidence type="ECO:0000313" key="2">
    <source>
        <dbReference type="Proteomes" id="UP001164539"/>
    </source>
</evidence>
<reference evidence="1 2" key="1">
    <citation type="journal article" date="2023" name="Science">
        <title>Complex scaffold remodeling in plant triterpene biosynthesis.</title>
        <authorList>
            <person name="De La Pena R."/>
            <person name="Hodgson H."/>
            <person name="Liu J.C."/>
            <person name="Stephenson M.J."/>
            <person name="Martin A.C."/>
            <person name="Owen C."/>
            <person name="Harkess A."/>
            <person name="Leebens-Mack J."/>
            <person name="Jimenez L.E."/>
            <person name="Osbourn A."/>
            <person name="Sattely E.S."/>
        </authorList>
    </citation>
    <scope>NUCLEOTIDE SEQUENCE [LARGE SCALE GENOMIC DNA]</scope>
    <source>
        <strain evidence="2">cv. JPN11</strain>
        <tissue evidence="1">Leaf</tissue>
    </source>
</reference>
<comment type="caution">
    <text evidence="1">The sequence shown here is derived from an EMBL/GenBank/DDBJ whole genome shotgun (WGS) entry which is preliminary data.</text>
</comment>
<organism evidence="1 2">
    <name type="scientific">Melia azedarach</name>
    <name type="common">Chinaberry tree</name>
    <dbReference type="NCBI Taxonomy" id="155640"/>
    <lineage>
        <taxon>Eukaryota</taxon>
        <taxon>Viridiplantae</taxon>
        <taxon>Streptophyta</taxon>
        <taxon>Embryophyta</taxon>
        <taxon>Tracheophyta</taxon>
        <taxon>Spermatophyta</taxon>
        <taxon>Magnoliopsida</taxon>
        <taxon>eudicotyledons</taxon>
        <taxon>Gunneridae</taxon>
        <taxon>Pentapetalae</taxon>
        <taxon>rosids</taxon>
        <taxon>malvids</taxon>
        <taxon>Sapindales</taxon>
        <taxon>Meliaceae</taxon>
        <taxon>Melia</taxon>
    </lineage>
</organism>